<evidence type="ECO:0000313" key="7">
    <source>
        <dbReference type="Proteomes" id="UP000283474"/>
    </source>
</evidence>
<keyword evidence="2" id="KW-0229">DNA integration</keyword>
<dbReference type="PANTHER" id="PTHR30349:SF41">
    <property type="entry name" value="INTEGRASE_RECOMBINASE PROTEIN MJ0367-RELATED"/>
    <property type="match status" value="1"/>
</dbReference>
<dbReference type="GO" id="GO:0003677">
    <property type="term" value="F:DNA binding"/>
    <property type="evidence" value="ECO:0007669"/>
    <property type="project" value="UniProtKB-KW"/>
</dbReference>
<dbReference type="InterPro" id="IPR011010">
    <property type="entry name" value="DNA_brk_join_enz"/>
</dbReference>
<dbReference type="Proteomes" id="UP000283474">
    <property type="component" value="Chromosome"/>
</dbReference>
<reference evidence="6 7" key="1">
    <citation type="submission" date="2017-08" db="EMBL/GenBank/DDBJ databases">
        <authorList>
            <person name="Park S.-J."/>
            <person name="Kim H."/>
        </authorList>
    </citation>
    <scope>NUCLEOTIDE SEQUENCE [LARGE SCALE GENOMIC DNA]</scope>
    <source>
        <strain evidence="7">ye3</strain>
    </source>
</reference>
<dbReference type="InterPro" id="IPR050090">
    <property type="entry name" value="Tyrosine_recombinase_XerCD"/>
</dbReference>
<name>A0A410GDU6_9BURK</name>
<feature type="domain" description="Tyr recombinase" evidence="5">
    <location>
        <begin position="227"/>
        <end position="413"/>
    </location>
</feature>
<accession>A0A410GDU6</accession>
<evidence type="ECO:0000256" key="1">
    <source>
        <dbReference type="ARBA" id="ARBA00008857"/>
    </source>
</evidence>
<dbReference type="AlphaFoldDB" id="A0A410GDU6"/>
<dbReference type="InterPro" id="IPR010998">
    <property type="entry name" value="Integrase_recombinase_N"/>
</dbReference>
<dbReference type="InterPro" id="IPR013762">
    <property type="entry name" value="Integrase-like_cat_sf"/>
</dbReference>
<sequence>MRRCTMAKPIREGTGWAFRLRAHGQDIYQSGFASQAAANKAQAKLLAELKLKDQAAGQGPFKTTVAAAFMHYARERLPYLKGARPDSLIINRYLRTLNMPVIRLTPADDHNSGKKGSVYWEVSFVVEEYTRAIPQSLAKHRSAQEARAEKVDEARRRLAAMPMAQVTAHAVQALIDARRAAGYKAAPIANERAELRRLFNHARNRWNWTRPLSNPATHLDMPEPDPPRDSILTNAQWENLSVALCQAGNEYAPSLFCLMLETAMRSCEPLTTARWRHINWTRNILTLPDAKSGGRDVPLGPDAIKILRQLETHAKTKRRKPDQAPWSIDDPIFPTTYEAVKKAWAVARKTCNAGDTPIGDLGIHDLRHTSATRYALHFKGDLPVIMQITGHKTTEMAMRYINIKADTVAHMLHGREPDIADSPAGYRASTVQALDKAQLALEEAKKQTSVAPLRRLPRPHLSNNVVPLHTQRSAA</sequence>
<dbReference type="KEGG" id="pus:CKA81_11865"/>
<evidence type="ECO:0000256" key="2">
    <source>
        <dbReference type="ARBA" id="ARBA00022908"/>
    </source>
</evidence>
<organism evidence="6 7">
    <name type="scientific">Pollutimonas thiosulfatoxidans</name>
    <dbReference type="NCBI Taxonomy" id="2028345"/>
    <lineage>
        <taxon>Bacteria</taxon>
        <taxon>Pseudomonadati</taxon>
        <taxon>Pseudomonadota</taxon>
        <taxon>Betaproteobacteria</taxon>
        <taxon>Burkholderiales</taxon>
        <taxon>Alcaligenaceae</taxon>
        <taxon>Pollutimonas</taxon>
    </lineage>
</organism>
<keyword evidence="3" id="KW-0238">DNA-binding</keyword>
<dbReference type="GO" id="GO:0015074">
    <property type="term" value="P:DNA integration"/>
    <property type="evidence" value="ECO:0007669"/>
    <property type="project" value="UniProtKB-KW"/>
</dbReference>
<dbReference type="PANTHER" id="PTHR30349">
    <property type="entry name" value="PHAGE INTEGRASE-RELATED"/>
    <property type="match status" value="1"/>
</dbReference>
<evidence type="ECO:0000256" key="3">
    <source>
        <dbReference type="ARBA" id="ARBA00023125"/>
    </source>
</evidence>
<dbReference type="InterPro" id="IPR002104">
    <property type="entry name" value="Integrase_catalytic"/>
</dbReference>
<dbReference type="Gene3D" id="1.10.443.10">
    <property type="entry name" value="Intergrase catalytic core"/>
    <property type="match status" value="1"/>
</dbReference>
<evidence type="ECO:0000259" key="5">
    <source>
        <dbReference type="PROSITE" id="PS51898"/>
    </source>
</evidence>
<dbReference type="CDD" id="cd00796">
    <property type="entry name" value="INT_Rci_Hp1_C"/>
    <property type="match status" value="1"/>
</dbReference>
<dbReference type="EMBL" id="CP022987">
    <property type="protein sequence ID" value="QAA94449.1"/>
    <property type="molecule type" value="Genomic_DNA"/>
</dbReference>
<evidence type="ECO:0000256" key="4">
    <source>
        <dbReference type="ARBA" id="ARBA00023172"/>
    </source>
</evidence>
<keyword evidence="4" id="KW-0233">DNA recombination</keyword>
<protein>
    <recommendedName>
        <fullName evidence="5">Tyr recombinase domain-containing protein</fullName>
    </recommendedName>
</protein>
<dbReference type="Pfam" id="PF00589">
    <property type="entry name" value="Phage_integrase"/>
    <property type="match status" value="1"/>
</dbReference>
<keyword evidence="7" id="KW-1185">Reference proteome</keyword>
<comment type="similarity">
    <text evidence="1">Belongs to the 'phage' integrase family.</text>
</comment>
<dbReference type="PROSITE" id="PS51898">
    <property type="entry name" value="TYR_RECOMBINASE"/>
    <property type="match status" value="1"/>
</dbReference>
<dbReference type="SUPFAM" id="SSF56349">
    <property type="entry name" value="DNA breaking-rejoining enzymes"/>
    <property type="match status" value="1"/>
</dbReference>
<evidence type="ECO:0000313" key="6">
    <source>
        <dbReference type="EMBL" id="QAA94449.1"/>
    </source>
</evidence>
<dbReference type="Gene3D" id="1.10.150.130">
    <property type="match status" value="1"/>
</dbReference>
<proteinExistence type="inferred from homology"/>
<gene>
    <name evidence="6" type="ORF">CKA81_11865</name>
</gene>
<dbReference type="GO" id="GO:0006310">
    <property type="term" value="P:DNA recombination"/>
    <property type="evidence" value="ECO:0007669"/>
    <property type="project" value="UniProtKB-KW"/>
</dbReference>